<keyword evidence="3" id="KW-1185">Reference proteome</keyword>
<sequence length="250" mass="28728">MSELTSVKTAIRRISSIFEEINGSTNDQIPKLAKFSPNLLSSVEKFENEKNANAKMIQTKNDEIESLKNKVSQNNREILNLEEENKNLTENRQDLEKKIEGITNNIRDLENQNETKKGELANREQRLQELEANVQQMTTDQENFEQEFKKLESSLMEEYDKKLKYANSFENRMKAMKLLIGKKYIKSPQVHLIGALQVGTELDLKNIIQAYDIKMEVASKILRKIVELGGPVEYNEAAGKVSLNAEVDFK</sequence>
<dbReference type="RefSeq" id="WP_147664112.1">
    <property type="nucleotide sequence ID" value="NZ_CP042905.2"/>
</dbReference>
<name>A0A5B9DDW9_9ARCH</name>
<proteinExistence type="predicted"/>
<gene>
    <name evidence="2" type="ORF">DSAG12_03037</name>
</gene>
<dbReference type="EMBL" id="CP042905">
    <property type="protein sequence ID" value="QEE17205.1"/>
    <property type="molecule type" value="Genomic_DNA"/>
</dbReference>
<dbReference type="SUPFAM" id="SSF57997">
    <property type="entry name" value="Tropomyosin"/>
    <property type="match status" value="1"/>
</dbReference>
<dbReference type="KEGG" id="psyt:DSAG12_03037"/>
<dbReference type="Proteomes" id="UP000321408">
    <property type="component" value="Chromosome"/>
</dbReference>
<reference evidence="2 3" key="1">
    <citation type="journal article" date="2020" name="Nature">
        <title>Isolation of an archaeon at the prokaryote-eukaryote interface.</title>
        <authorList>
            <person name="Imachi H."/>
            <person name="Nobu M.K."/>
            <person name="Nakahara N."/>
            <person name="Morono Y."/>
            <person name="Ogawara M."/>
            <person name="Takaki Y."/>
            <person name="Takano Y."/>
            <person name="Uematsu K."/>
            <person name="Ikuta T."/>
            <person name="Ito M."/>
            <person name="Matsui Y."/>
            <person name="Miyazaki M."/>
            <person name="Murata K."/>
            <person name="Saito Y."/>
            <person name="Sakai S."/>
            <person name="Song C."/>
            <person name="Tasumi E."/>
            <person name="Yamanaka Y."/>
            <person name="Yamaguchi T."/>
            <person name="Kamagata Y."/>
            <person name="Tamaki H."/>
            <person name="Takai K."/>
        </authorList>
    </citation>
    <scope>NUCLEOTIDE SEQUENCE [LARGE SCALE GENOMIC DNA]</scope>
    <source>
        <strain evidence="2 3">MK-D1</strain>
    </source>
</reference>
<reference evidence="2 3" key="2">
    <citation type="journal article" date="2024" name="Int. J. Syst. Evol. Microbiol.">
        <title>Promethearchaeum syntrophicum gen. nov., sp. nov., an anaerobic, obligately syntrophic archaeon, the first isolate of the lineage 'Asgard' archaea, and proposal of the new archaeal phylum Promethearchaeota phyl. nov. and kingdom Promethearchaeati regn. nov.</title>
        <authorList>
            <person name="Imachi H."/>
            <person name="Nobu M.K."/>
            <person name="Kato S."/>
            <person name="Takaki Y."/>
            <person name="Miyazaki M."/>
            <person name="Miyata M."/>
            <person name="Ogawara M."/>
            <person name="Saito Y."/>
            <person name="Sakai S."/>
            <person name="Tahara Y.O."/>
            <person name="Takano Y."/>
            <person name="Tasumi E."/>
            <person name="Uematsu K."/>
            <person name="Yoshimura T."/>
            <person name="Itoh T."/>
            <person name="Ohkuma M."/>
            <person name="Takai K."/>
        </authorList>
    </citation>
    <scope>NUCLEOTIDE SEQUENCE [LARGE SCALE GENOMIC DNA]</scope>
    <source>
        <strain evidence="2 3">MK-D1</strain>
    </source>
</reference>
<organism evidence="2 3">
    <name type="scientific">Promethearchaeum syntrophicum</name>
    <dbReference type="NCBI Taxonomy" id="2594042"/>
    <lineage>
        <taxon>Archaea</taxon>
        <taxon>Promethearchaeati</taxon>
        <taxon>Promethearchaeota</taxon>
        <taxon>Promethearchaeia</taxon>
        <taxon>Promethearchaeales</taxon>
        <taxon>Promethearchaeaceae</taxon>
        <taxon>Promethearchaeum</taxon>
    </lineage>
</organism>
<accession>A0A5B9DDW9</accession>
<dbReference type="GeneID" id="41331010"/>
<dbReference type="AlphaFoldDB" id="A0A5B9DDW9"/>
<dbReference type="Gene3D" id="1.10.287.1490">
    <property type="match status" value="1"/>
</dbReference>
<keyword evidence="1" id="KW-0175">Coiled coil</keyword>
<evidence type="ECO:0000313" key="3">
    <source>
        <dbReference type="Proteomes" id="UP000321408"/>
    </source>
</evidence>
<evidence type="ECO:0000256" key="1">
    <source>
        <dbReference type="SAM" id="Coils"/>
    </source>
</evidence>
<evidence type="ECO:0000313" key="2">
    <source>
        <dbReference type="EMBL" id="QEE17205.1"/>
    </source>
</evidence>
<feature type="coiled-coil region" evidence="1">
    <location>
        <begin position="57"/>
        <end position="154"/>
    </location>
</feature>
<protein>
    <submittedName>
        <fullName evidence="2">Uncharacterized protein</fullName>
    </submittedName>
</protein>